<protein>
    <submittedName>
        <fullName evidence="1">Uncharacterized protein</fullName>
    </submittedName>
</protein>
<evidence type="ECO:0000313" key="1">
    <source>
        <dbReference type="EMBL" id="MBW4545673.1"/>
    </source>
</evidence>
<evidence type="ECO:0000313" key="2">
    <source>
        <dbReference type="Proteomes" id="UP000753908"/>
    </source>
</evidence>
<gene>
    <name evidence="1" type="ORF">KME25_14675</name>
</gene>
<proteinExistence type="predicted"/>
<dbReference type="EMBL" id="JAHHIF010000017">
    <property type="protein sequence ID" value="MBW4545673.1"/>
    <property type="molecule type" value="Genomic_DNA"/>
</dbReference>
<accession>A0A951PLF0</accession>
<reference evidence="1" key="2">
    <citation type="journal article" date="2022" name="Microbiol. Resour. Announc.">
        <title>Metagenome Sequencing to Explore Phylogenomics of Terrestrial Cyanobacteria.</title>
        <authorList>
            <person name="Ward R.D."/>
            <person name="Stajich J.E."/>
            <person name="Johansen J.R."/>
            <person name="Huntemann M."/>
            <person name="Clum A."/>
            <person name="Foster B."/>
            <person name="Foster B."/>
            <person name="Roux S."/>
            <person name="Palaniappan K."/>
            <person name="Varghese N."/>
            <person name="Mukherjee S."/>
            <person name="Reddy T.B.K."/>
            <person name="Daum C."/>
            <person name="Copeland A."/>
            <person name="Chen I.A."/>
            <person name="Ivanova N.N."/>
            <person name="Kyrpides N.C."/>
            <person name="Shapiro N."/>
            <person name="Eloe-Fadrosh E.A."/>
            <person name="Pietrasiak N."/>
        </authorList>
    </citation>
    <scope>NUCLEOTIDE SEQUENCE</scope>
    <source>
        <strain evidence="1">CPER-KK1</strain>
    </source>
</reference>
<reference evidence="1" key="1">
    <citation type="submission" date="2021-05" db="EMBL/GenBank/DDBJ databases">
        <authorList>
            <person name="Pietrasiak N."/>
            <person name="Ward R."/>
            <person name="Stajich J.E."/>
            <person name="Kurbessoian T."/>
        </authorList>
    </citation>
    <scope>NUCLEOTIDE SEQUENCE</scope>
    <source>
        <strain evidence="1">CPER-KK1</strain>
    </source>
</reference>
<dbReference type="Proteomes" id="UP000753908">
    <property type="component" value="Unassembled WGS sequence"/>
</dbReference>
<organism evidence="1 2">
    <name type="scientific">Symplocastrum torsivum CPER-KK1</name>
    <dbReference type="NCBI Taxonomy" id="450513"/>
    <lineage>
        <taxon>Bacteria</taxon>
        <taxon>Bacillati</taxon>
        <taxon>Cyanobacteriota</taxon>
        <taxon>Cyanophyceae</taxon>
        <taxon>Oscillatoriophycideae</taxon>
        <taxon>Oscillatoriales</taxon>
        <taxon>Microcoleaceae</taxon>
        <taxon>Symplocastrum</taxon>
    </lineage>
</organism>
<sequence>MDSATRLQTILVDSPVGSVLPAIALLNFPNWWLAGGAVRNTIGDRKVRD</sequence>
<dbReference type="AlphaFoldDB" id="A0A951PLF0"/>
<name>A0A951PLF0_9CYAN</name>
<comment type="caution">
    <text evidence="1">The sequence shown here is derived from an EMBL/GenBank/DDBJ whole genome shotgun (WGS) entry which is preliminary data.</text>
</comment>